<dbReference type="Pfam" id="PF12046">
    <property type="entry name" value="CCB1"/>
    <property type="match status" value="1"/>
</dbReference>
<proteinExistence type="predicted"/>
<dbReference type="PANTHER" id="PTHR35302:SF1">
    <property type="entry name" value="PROTEIN COFACTOR ASSEMBLY OF COMPLEX C SUBUNIT B CCB1, CHLOROPLASTIC"/>
    <property type="match status" value="1"/>
</dbReference>
<keyword evidence="1" id="KW-1133">Transmembrane helix</keyword>
<accession>A0A2J8A8J1</accession>
<dbReference type="AlphaFoldDB" id="A0A2J8A8J1"/>
<dbReference type="OrthoDB" id="447756at2759"/>
<dbReference type="InterPro" id="IPR021919">
    <property type="entry name" value="CCB1"/>
</dbReference>
<evidence type="ECO:0000256" key="1">
    <source>
        <dbReference type="SAM" id="Phobius"/>
    </source>
</evidence>
<feature type="transmembrane region" description="Helical" evidence="1">
    <location>
        <begin position="194"/>
        <end position="211"/>
    </location>
</feature>
<sequence>MATMLARSSLAARCCRRAVPFSAQRRVCVPAALRRTDASQPESVVTDSLSMPALATLLGVLMVDAPAQAQALEGGFTGVTSNSLYVTLALFLMSVPGIWSQVKRAPQSAKKRLTFEVPGPSVEGAMSLDERAGQIFRYFKRYNYTVKETGEVITFEGIYAADKGQAAAVTFYTFIGLASVALVLATLVPSGGNWWYGMTLISPAAYVYYMSKGTRPEQEHPEALRDRLEAFLTSLGVSYSYSKTSKFANFINKTLL</sequence>
<gene>
    <name evidence="2" type="ORF">TSOC_004568</name>
</gene>
<protein>
    <submittedName>
        <fullName evidence="2">Uncharacterized protein</fullName>
    </submittedName>
</protein>
<comment type="caution">
    <text evidence="2">The sequence shown here is derived from an EMBL/GenBank/DDBJ whole genome shotgun (WGS) entry which is preliminary data.</text>
</comment>
<keyword evidence="1" id="KW-0472">Membrane</keyword>
<reference evidence="2 3" key="1">
    <citation type="journal article" date="2017" name="Mol. Biol. Evol.">
        <title>The 4-celled Tetrabaena socialis nuclear genome reveals the essential components for genetic control of cell number at the origin of multicellularity in the volvocine lineage.</title>
        <authorList>
            <person name="Featherston J."/>
            <person name="Arakaki Y."/>
            <person name="Hanschen E.R."/>
            <person name="Ferris P.J."/>
            <person name="Michod R.E."/>
            <person name="Olson B.J.S.C."/>
            <person name="Nozaki H."/>
            <person name="Durand P.M."/>
        </authorList>
    </citation>
    <scope>NUCLEOTIDE SEQUENCE [LARGE SCALE GENOMIC DNA]</scope>
    <source>
        <strain evidence="2 3">NIES-571</strain>
    </source>
</reference>
<keyword evidence="1" id="KW-0812">Transmembrane</keyword>
<evidence type="ECO:0000313" key="2">
    <source>
        <dbReference type="EMBL" id="PNH08856.1"/>
    </source>
</evidence>
<organism evidence="2 3">
    <name type="scientific">Tetrabaena socialis</name>
    <dbReference type="NCBI Taxonomy" id="47790"/>
    <lineage>
        <taxon>Eukaryota</taxon>
        <taxon>Viridiplantae</taxon>
        <taxon>Chlorophyta</taxon>
        <taxon>core chlorophytes</taxon>
        <taxon>Chlorophyceae</taxon>
        <taxon>CS clade</taxon>
        <taxon>Chlamydomonadales</taxon>
        <taxon>Tetrabaenaceae</taxon>
        <taxon>Tetrabaena</taxon>
    </lineage>
</organism>
<feature type="transmembrane region" description="Helical" evidence="1">
    <location>
        <begin position="169"/>
        <end position="188"/>
    </location>
</feature>
<dbReference type="Proteomes" id="UP000236333">
    <property type="component" value="Unassembled WGS sequence"/>
</dbReference>
<evidence type="ECO:0000313" key="3">
    <source>
        <dbReference type="Proteomes" id="UP000236333"/>
    </source>
</evidence>
<dbReference type="EMBL" id="PGGS01000113">
    <property type="protein sequence ID" value="PNH08856.1"/>
    <property type="molecule type" value="Genomic_DNA"/>
</dbReference>
<keyword evidence="3" id="KW-1185">Reference proteome</keyword>
<name>A0A2J8A8J1_9CHLO</name>
<dbReference type="PANTHER" id="PTHR35302">
    <property type="match status" value="1"/>
</dbReference>